<reference evidence="2" key="1">
    <citation type="submission" date="2016-06" db="EMBL/GenBank/DDBJ databases">
        <title>Parallel loss of symbiosis genes in relatives of nitrogen-fixing non-legume Parasponia.</title>
        <authorList>
            <person name="Van Velzen R."/>
            <person name="Holmer R."/>
            <person name="Bu F."/>
            <person name="Rutten L."/>
            <person name="Van Zeijl A."/>
            <person name="Liu W."/>
            <person name="Santuari L."/>
            <person name="Cao Q."/>
            <person name="Sharma T."/>
            <person name="Shen D."/>
            <person name="Roswanjaya Y."/>
            <person name="Wardhani T."/>
            <person name="Kalhor M.S."/>
            <person name="Jansen J."/>
            <person name="Van den Hoogen J."/>
            <person name="Gungor B."/>
            <person name="Hartog M."/>
            <person name="Hontelez J."/>
            <person name="Verver J."/>
            <person name="Yang W.-C."/>
            <person name="Schijlen E."/>
            <person name="Repin R."/>
            <person name="Schilthuizen M."/>
            <person name="Schranz E."/>
            <person name="Heidstra R."/>
            <person name="Miyata K."/>
            <person name="Fedorova E."/>
            <person name="Kohlen W."/>
            <person name="Bisseling T."/>
            <person name="Smit S."/>
            <person name="Geurts R."/>
        </authorList>
    </citation>
    <scope>NUCLEOTIDE SEQUENCE [LARGE SCALE GENOMIC DNA]</scope>
    <source>
        <strain evidence="2">cv. RG33-2</strain>
    </source>
</reference>
<sequence length="84" mass="9829">MAVFRWNFDGSLAQLRHNISNDPLMAFRRLPDGSAHFDRFSMIFFRSRRFLFLRRLPDILSLFLTKLAIAAFSIQNSPLPQGKE</sequence>
<evidence type="ECO:0000313" key="2">
    <source>
        <dbReference type="Proteomes" id="UP000237000"/>
    </source>
</evidence>
<gene>
    <name evidence="1" type="ORF">TorRG33x02_345020</name>
</gene>
<feature type="non-terminal residue" evidence="1">
    <location>
        <position position="84"/>
    </location>
</feature>
<evidence type="ECO:0000313" key="1">
    <source>
        <dbReference type="EMBL" id="PON38438.1"/>
    </source>
</evidence>
<comment type="caution">
    <text evidence="1">The sequence shown here is derived from an EMBL/GenBank/DDBJ whole genome shotgun (WGS) entry which is preliminary data.</text>
</comment>
<dbReference type="EMBL" id="JXTC01000752">
    <property type="protein sequence ID" value="PON38438.1"/>
    <property type="molecule type" value="Genomic_DNA"/>
</dbReference>
<keyword evidence="2" id="KW-1185">Reference proteome</keyword>
<accession>A0A2P5APF0</accession>
<protein>
    <submittedName>
        <fullName evidence="1">Uncharacterized protein</fullName>
    </submittedName>
</protein>
<proteinExistence type="predicted"/>
<name>A0A2P5APF0_TREOI</name>
<dbReference type="Proteomes" id="UP000237000">
    <property type="component" value="Unassembled WGS sequence"/>
</dbReference>
<organism evidence="1 2">
    <name type="scientific">Trema orientale</name>
    <name type="common">Charcoal tree</name>
    <name type="synonym">Celtis orientalis</name>
    <dbReference type="NCBI Taxonomy" id="63057"/>
    <lineage>
        <taxon>Eukaryota</taxon>
        <taxon>Viridiplantae</taxon>
        <taxon>Streptophyta</taxon>
        <taxon>Embryophyta</taxon>
        <taxon>Tracheophyta</taxon>
        <taxon>Spermatophyta</taxon>
        <taxon>Magnoliopsida</taxon>
        <taxon>eudicotyledons</taxon>
        <taxon>Gunneridae</taxon>
        <taxon>Pentapetalae</taxon>
        <taxon>rosids</taxon>
        <taxon>fabids</taxon>
        <taxon>Rosales</taxon>
        <taxon>Cannabaceae</taxon>
        <taxon>Trema</taxon>
    </lineage>
</organism>
<dbReference type="InParanoid" id="A0A2P5APF0"/>
<dbReference type="AlphaFoldDB" id="A0A2P5APF0"/>